<dbReference type="AlphaFoldDB" id="A0A1F4XF24"/>
<evidence type="ECO:0000259" key="1">
    <source>
        <dbReference type="Pfam" id="PF00534"/>
    </source>
</evidence>
<protein>
    <recommendedName>
        <fullName evidence="1">Glycosyl transferase family 1 domain-containing protein</fullName>
    </recommendedName>
</protein>
<evidence type="ECO:0000313" key="2">
    <source>
        <dbReference type="EMBL" id="OGC80250.1"/>
    </source>
</evidence>
<dbReference type="PANTHER" id="PTHR45947:SF3">
    <property type="entry name" value="SULFOQUINOVOSYL TRANSFERASE SQD2"/>
    <property type="match status" value="1"/>
</dbReference>
<gene>
    <name evidence="2" type="ORF">A2943_00030</name>
</gene>
<dbReference type="EMBL" id="MEWX01000026">
    <property type="protein sequence ID" value="OGC80250.1"/>
    <property type="molecule type" value="Genomic_DNA"/>
</dbReference>
<feature type="domain" description="Glycosyl transferase family 1" evidence="1">
    <location>
        <begin position="236"/>
        <end position="389"/>
    </location>
</feature>
<dbReference type="STRING" id="1797243.A2943_00030"/>
<evidence type="ECO:0000313" key="3">
    <source>
        <dbReference type="Proteomes" id="UP000176185"/>
    </source>
</evidence>
<organism evidence="2 3">
    <name type="scientific">Candidatus Adlerbacteria bacterium RIFCSPLOWO2_01_FULL_51_16</name>
    <dbReference type="NCBI Taxonomy" id="1797243"/>
    <lineage>
        <taxon>Bacteria</taxon>
        <taxon>Candidatus Adleribacteriota</taxon>
    </lineage>
</organism>
<accession>A0A1F4XF24</accession>
<dbReference type="CDD" id="cd03801">
    <property type="entry name" value="GT4_PimA-like"/>
    <property type="match status" value="1"/>
</dbReference>
<comment type="caution">
    <text evidence="2">The sequence shown here is derived from an EMBL/GenBank/DDBJ whole genome shotgun (WGS) entry which is preliminary data.</text>
</comment>
<dbReference type="InterPro" id="IPR050194">
    <property type="entry name" value="Glycosyltransferase_grp1"/>
</dbReference>
<dbReference type="SUPFAM" id="SSF53756">
    <property type="entry name" value="UDP-Glycosyltransferase/glycogen phosphorylase"/>
    <property type="match status" value="1"/>
</dbReference>
<dbReference type="InterPro" id="IPR001296">
    <property type="entry name" value="Glyco_trans_1"/>
</dbReference>
<dbReference type="Gene3D" id="3.40.50.2000">
    <property type="entry name" value="Glycogen Phosphorylase B"/>
    <property type="match status" value="3"/>
</dbReference>
<dbReference type="Proteomes" id="UP000176185">
    <property type="component" value="Unassembled WGS sequence"/>
</dbReference>
<sequence>MDTIMPPENRKKALRVLILTYVYTDGDPRYGGEGRVVWETTQALARAGVKVFVVTSMKNLKTSPYPNITLYKIPFAKKDFLNFNHGELLKIFLFSIPLLFLKRIDIIHHLPTNGPNPFARFKFGRIFAESADPAWDYMNPKFGKELQLDNAQKSQAAGYTTTRRDLSSRIALRFFNIIGVNEKFPKGTDIFFYRARSLRPTLEAVRPESELKYVPNGVDTKEFSPDRKPLFSRTQKGLRFLHVGSVSRRKGVHHLIHAFISVLPKHPESELFIVGRGESGFVDELKKAASAYPQIKFFDNVSNKDLPGAYTSADVFCLVPLSGSTPTVMGEAFASGLPVLVTKESGSGEAVEEHDAGFLVEPGDEKDLAEMMTRLIENKDLSRSKGKNALLASQFFSWDYIARALISGYEHILQIRKNSSL</sequence>
<reference evidence="2 3" key="1">
    <citation type="journal article" date="2016" name="Nat. Commun.">
        <title>Thousands of microbial genomes shed light on interconnected biogeochemical processes in an aquifer system.</title>
        <authorList>
            <person name="Anantharaman K."/>
            <person name="Brown C.T."/>
            <person name="Hug L.A."/>
            <person name="Sharon I."/>
            <person name="Castelle C.J."/>
            <person name="Probst A.J."/>
            <person name="Thomas B.C."/>
            <person name="Singh A."/>
            <person name="Wilkins M.J."/>
            <person name="Karaoz U."/>
            <person name="Brodie E.L."/>
            <person name="Williams K.H."/>
            <person name="Hubbard S.S."/>
            <person name="Banfield J.F."/>
        </authorList>
    </citation>
    <scope>NUCLEOTIDE SEQUENCE [LARGE SCALE GENOMIC DNA]</scope>
</reference>
<dbReference type="PANTHER" id="PTHR45947">
    <property type="entry name" value="SULFOQUINOVOSYL TRANSFERASE SQD2"/>
    <property type="match status" value="1"/>
</dbReference>
<dbReference type="GO" id="GO:0016757">
    <property type="term" value="F:glycosyltransferase activity"/>
    <property type="evidence" value="ECO:0007669"/>
    <property type="project" value="InterPro"/>
</dbReference>
<dbReference type="Pfam" id="PF00534">
    <property type="entry name" value="Glycos_transf_1"/>
    <property type="match status" value="1"/>
</dbReference>
<name>A0A1F4XF24_9BACT</name>
<proteinExistence type="predicted"/>